<sequence length="95" mass="10553">MYQKRTSDLKVARQPLFTVYRRAALPENTTWRSATCCPSRAVLSSLTPDIYFLDSPREVESCDIPFTSTPTENGSICLVSKSGKTEQESCVDGRG</sequence>
<dbReference type="EMBL" id="BMAV01027441">
    <property type="protein sequence ID" value="GFS59357.1"/>
    <property type="molecule type" value="Genomic_DNA"/>
</dbReference>
<gene>
    <name evidence="1" type="ORF">TNIN_262481</name>
</gene>
<evidence type="ECO:0000313" key="2">
    <source>
        <dbReference type="Proteomes" id="UP000886998"/>
    </source>
</evidence>
<comment type="caution">
    <text evidence="1">The sequence shown here is derived from an EMBL/GenBank/DDBJ whole genome shotgun (WGS) entry which is preliminary data.</text>
</comment>
<dbReference type="Proteomes" id="UP000886998">
    <property type="component" value="Unassembled WGS sequence"/>
</dbReference>
<name>A0A8X6ITA5_9ARAC</name>
<dbReference type="AlphaFoldDB" id="A0A8X6ITA5"/>
<evidence type="ECO:0000313" key="1">
    <source>
        <dbReference type="EMBL" id="GFS59357.1"/>
    </source>
</evidence>
<protein>
    <submittedName>
        <fullName evidence="1">Uncharacterized protein</fullName>
    </submittedName>
</protein>
<accession>A0A8X6ITA5</accession>
<proteinExistence type="predicted"/>
<reference evidence="1" key="1">
    <citation type="submission" date="2020-08" db="EMBL/GenBank/DDBJ databases">
        <title>Multicomponent nature underlies the extraordinary mechanical properties of spider dragline silk.</title>
        <authorList>
            <person name="Kono N."/>
            <person name="Nakamura H."/>
            <person name="Mori M."/>
            <person name="Yoshida Y."/>
            <person name="Ohtoshi R."/>
            <person name="Malay A.D."/>
            <person name="Moran D.A.P."/>
            <person name="Tomita M."/>
            <person name="Numata K."/>
            <person name="Arakawa K."/>
        </authorList>
    </citation>
    <scope>NUCLEOTIDE SEQUENCE</scope>
</reference>
<organism evidence="1 2">
    <name type="scientific">Trichonephila inaurata madagascariensis</name>
    <dbReference type="NCBI Taxonomy" id="2747483"/>
    <lineage>
        <taxon>Eukaryota</taxon>
        <taxon>Metazoa</taxon>
        <taxon>Ecdysozoa</taxon>
        <taxon>Arthropoda</taxon>
        <taxon>Chelicerata</taxon>
        <taxon>Arachnida</taxon>
        <taxon>Araneae</taxon>
        <taxon>Araneomorphae</taxon>
        <taxon>Entelegynae</taxon>
        <taxon>Araneoidea</taxon>
        <taxon>Nephilidae</taxon>
        <taxon>Trichonephila</taxon>
        <taxon>Trichonephila inaurata</taxon>
    </lineage>
</organism>
<keyword evidence="2" id="KW-1185">Reference proteome</keyword>